<dbReference type="GO" id="GO:0005739">
    <property type="term" value="C:mitochondrion"/>
    <property type="evidence" value="ECO:0007669"/>
    <property type="project" value="UniProtKB-SubCell"/>
</dbReference>
<feature type="region of interest" description="Disordered" evidence="5">
    <location>
        <begin position="1"/>
        <end position="20"/>
    </location>
</feature>
<sequence length="244" mass="27387">MPERSGRQAKFFETDQAPRRDRYQVPTPRLIQSVPGERSSSIDITMVGVIKRMNVLRSILNIRLGPGAAVLPQDVTRIHMEFAKNIEDGHMGPRKFFKENLPRLKFWNPSVPMIVNRTANQHGPSTLSLYFREGGTGATEFTMPSSSTKGHAKAPEPVEGERVVTIDMKNRRSEMILKDFMDTTGAVPVTPTPQEEAELKDLAELHKRSEIDREIGRKQQEARRREAAMLAQARSEAAALKAGD</sequence>
<comment type="caution">
    <text evidence="7">The sequence shown here is derived from an EMBL/GenBank/DDBJ whole genome shotgun (WGS) entry which is preliminary data.</text>
</comment>
<evidence type="ECO:0000256" key="3">
    <source>
        <dbReference type="ARBA" id="ARBA00023128"/>
    </source>
</evidence>
<keyword evidence="3" id="KW-0496">Mitochondrion</keyword>
<dbReference type="Pfam" id="PF05047">
    <property type="entry name" value="L51_S25_CI-B8"/>
    <property type="match status" value="1"/>
</dbReference>
<dbReference type="InterPro" id="IPR040049">
    <property type="entry name" value="Ribosomal_mS25/mL61"/>
</dbReference>
<evidence type="ECO:0000256" key="2">
    <source>
        <dbReference type="ARBA" id="ARBA00022980"/>
    </source>
</evidence>
<evidence type="ECO:0000259" key="6">
    <source>
        <dbReference type="SMART" id="SM00916"/>
    </source>
</evidence>
<dbReference type="PANTHER" id="PTHR13274">
    <property type="entry name" value="MITOCHONDRIAL RIBOSOMAL PROTEIN S25"/>
    <property type="match status" value="1"/>
</dbReference>
<evidence type="ECO:0000313" key="8">
    <source>
        <dbReference type="Proteomes" id="UP001286456"/>
    </source>
</evidence>
<name>A0AAE0IAF2_9PEZI</name>
<dbReference type="EMBL" id="JAUEPO010000005">
    <property type="protein sequence ID" value="KAK3321072.1"/>
    <property type="molecule type" value="Genomic_DNA"/>
</dbReference>
<comment type="subcellular location">
    <subcellularLocation>
        <location evidence="1">Mitochondrion</location>
    </subcellularLocation>
</comment>
<proteinExistence type="predicted"/>
<dbReference type="Proteomes" id="UP001286456">
    <property type="component" value="Unassembled WGS sequence"/>
</dbReference>
<dbReference type="InterPro" id="IPR036249">
    <property type="entry name" value="Thioredoxin-like_sf"/>
</dbReference>
<dbReference type="SUPFAM" id="SSF52833">
    <property type="entry name" value="Thioredoxin-like"/>
    <property type="match status" value="1"/>
</dbReference>
<dbReference type="GO" id="GO:0005840">
    <property type="term" value="C:ribosome"/>
    <property type="evidence" value="ECO:0007669"/>
    <property type="project" value="UniProtKB-KW"/>
</dbReference>
<gene>
    <name evidence="7" type="ORF">B0T19DRAFT_431430</name>
</gene>
<accession>A0AAE0IAF2</accession>
<dbReference type="SMART" id="SM00916">
    <property type="entry name" value="L51_S25_CI-B8"/>
    <property type="match status" value="1"/>
</dbReference>
<keyword evidence="8" id="KW-1185">Reference proteome</keyword>
<dbReference type="PANTHER" id="PTHR13274:SF2">
    <property type="entry name" value="SMALL RIBOSOMAL SUBUNIT PROTEIN MS25"/>
    <property type="match status" value="1"/>
</dbReference>
<keyword evidence="4" id="KW-0687">Ribonucleoprotein</keyword>
<dbReference type="GO" id="GO:0003735">
    <property type="term" value="F:structural constituent of ribosome"/>
    <property type="evidence" value="ECO:0007669"/>
    <property type="project" value="InterPro"/>
</dbReference>
<organism evidence="7 8">
    <name type="scientific">Cercophora scortea</name>
    <dbReference type="NCBI Taxonomy" id="314031"/>
    <lineage>
        <taxon>Eukaryota</taxon>
        <taxon>Fungi</taxon>
        <taxon>Dikarya</taxon>
        <taxon>Ascomycota</taxon>
        <taxon>Pezizomycotina</taxon>
        <taxon>Sordariomycetes</taxon>
        <taxon>Sordariomycetidae</taxon>
        <taxon>Sordariales</taxon>
        <taxon>Lasiosphaeriaceae</taxon>
        <taxon>Cercophora</taxon>
    </lineage>
</organism>
<dbReference type="InterPro" id="IPR007741">
    <property type="entry name" value="Ribosomal_mL43/mS25/NADH_DH"/>
</dbReference>
<dbReference type="AlphaFoldDB" id="A0AAE0IAF2"/>
<keyword evidence="2" id="KW-0689">Ribosomal protein</keyword>
<feature type="compositionally biased region" description="Basic and acidic residues" evidence="5">
    <location>
        <begin position="210"/>
        <end position="227"/>
    </location>
</feature>
<dbReference type="GO" id="GO:1990904">
    <property type="term" value="C:ribonucleoprotein complex"/>
    <property type="evidence" value="ECO:0007669"/>
    <property type="project" value="UniProtKB-KW"/>
</dbReference>
<feature type="domain" description="Ribosomal protein/NADH dehydrogenase" evidence="6">
    <location>
        <begin position="85"/>
        <end position="187"/>
    </location>
</feature>
<protein>
    <submittedName>
        <fullName evidence="7">CI-B8 domain-containing protein</fullName>
    </submittedName>
</protein>
<evidence type="ECO:0000313" key="7">
    <source>
        <dbReference type="EMBL" id="KAK3321072.1"/>
    </source>
</evidence>
<evidence type="ECO:0000256" key="4">
    <source>
        <dbReference type="ARBA" id="ARBA00023274"/>
    </source>
</evidence>
<evidence type="ECO:0000256" key="1">
    <source>
        <dbReference type="ARBA" id="ARBA00004173"/>
    </source>
</evidence>
<reference evidence="7" key="2">
    <citation type="submission" date="2023-06" db="EMBL/GenBank/DDBJ databases">
        <authorList>
            <consortium name="Lawrence Berkeley National Laboratory"/>
            <person name="Haridas S."/>
            <person name="Hensen N."/>
            <person name="Bonometti L."/>
            <person name="Westerberg I."/>
            <person name="Brannstrom I.O."/>
            <person name="Guillou S."/>
            <person name="Cros-Aarteil S."/>
            <person name="Calhoun S."/>
            <person name="Kuo A."/>
            <person name="Mondo S."/>
            <person name="Pangilinan J."/>
            <person name="Riley R."/>
            <person name="Labutti K."/>
            <person name="Andreopoulos B."/>
            <person name="Lipzen A."/>
            <person name="Chen C."/>
            <person name="Yanf M."/>
            <person name="Daum C."/>
            <person name="Ng V."/>
            <person name="Clum A."/>
            <person name="Steindorff A."/>
            <person name="Ohm R."/>
            <person name="Martin F."/>
            <person name="Silar P."/>
            <person name="Natvig D."/>
            <person name="Lalanne C."/>
            <person name="Gautier V."/>
            <person name="Ament-Velasquez S.L."/>
            <person name="Kruys A."/>
            <person name="Hutchinson M.I."/>
            <person name="Powell A.J."/>
            <person name="Barry K."/>
            <person name="Miller A.N."/>
            <person name="Grigoriev I.V."/>
            <person name="Debuchy R."/>
            <person name="Gladieux P."/>
            <person name="Thoren M.H."/>
            <person name="Johannesson H."/>
        </authorList>
    </citation>
    <scope>NUCLEOTIDE SEQUENCE</scope>
    <source>
        <strain evidence="7">SMH4131-1</strain>
    </source>
</reference>
<reference evidence="7" key="1">
    <citation type="journal article" date="2023" name="Mol. Phylogenet. Evol.">
        <title>Genome-scale phylogeny and comparative genomics of the fungal order Sordariales.</title>
        <authorList>
            <person name="Hensen N."/>
            <person name="Bonometti L."/>
            <person name="Westerberg I."/>
            <person name="Brannstrom I.O."/>
            <person name="Guillou S."/>
            <person name="Cros-Aarteil S."/>
            <person name="Calhoun S."/>
            <person name="Haridas S."/>
            <person name="Kuo A."/>
            <person name="Mondo S."/>
            <person name="Pangilinan J."/>
            <person name="Riley R."/>
            <person name="LaButti K."/>
            <person name="Andreopoulos B."/>
            <person name="Lipzen A."/>
            <person name="Chen C."/>
            <person name="Yan M."/>
            <person name="Daum C."/>
            <person name="Ng V."/>
            <person name="Clum A."/>
            <person name="Steindorff A."/>
            <person name="Ohm R.A."/>
            <person name="Martin F."/>
            <person name="Silar P."/>
            <person name="Natvig D.O."/>
            <person name="Lalanne C."/>
            <person name="Gautier V."/>
            <person name="Ament-Velasquez S.L."/>
            <person name="Kruys A."/>
            <person name="Hutchinson M.I."/>
            <person name="Powell A.J."/>
            <person name="Barry K."/>
            <person name="Miller A.N."/>
            <person name="Grigoriev I.V."/>
            <person name="Debuchy R."/>
            <person name="Gladieux P."/>
            <person name="Hiltunen Thoren M."/>
            <person name="Johannesson H."/>
        </authorList>
    </citation>
    <scope>NUCLEOTIDE SEQUENCE</scope>
    <source>
        <strain evidence="7">SMH4131-1</strain>
    </source>
</reference>
<feature type="region of interest" description="Disordered" evidence="5">
    <location>
        <begin position="210"/>
        <end position="230"/>
    </location>
</feature>
<evidence type="ECO:0000256" key="5">
    <source>
        <dbReference type="SAM" id="MobiDB-lite"/>
    </source>
</evidence>